<feature type="transmembrane region" description="Helical" evidence="5">
    <location>
        <begin position="107"/>
        <end position="140"/>
    </location>
</feature>
<dbReference type="InterPro" id="IPR051115">
    <property type="entry name" value="LAPTM_transporter"/>
</dbReference>
<evidence type="ECO:0000313" key="6">
    <source>
        <dbReference type="EMBL" id="KHN74859.1"/>
    </source>
</evidence>
<protein>
    <submittedName>
        <fullName evidence="6">Uncharacterized protein</fullName>
    </submittedName>
</protein>
<evidence type="ECO:0000256" key="5">
    <source>
        <dbReference type="SAM" id="Phobius"/>
    </source>
</evidence>
<comment type="subcellular location">
    <subcellularLocation>
        <location evidence="1">Endomembrane system</location>
        <topology evidence="1">Multi-pass membrane protein</topology>
    </subcellularLocation>
</comment>
<keyword evidence="3 5" id="KW-1133">Transmembrane helix</keyword>
<accession>A0A0B2V078</accession>
<dbReference type="PANTHER" id="PTHR12479:SF11">
    <property type="entry name" value="PROTEIN CBG14497"/>
    <property type="match status" value="1"/>
</dbReference>
<evidence type="ECO:0000313" key="7">
    <source>
        <dbReference type="Proteomes" id="UP000031036"/>
    </source>
</evidence>
<proteinExistence type="predicted"/>
<dbReference type="OMA" id="IHIWALR"/>
<sequence length="199" mass="22988">AKHIVVSADIRAAEENDLKTPLINGFNHTHHIFMCCFRCMHVKTATAIIAFISLFGLCFSLFWRMKASQENPSRSTSHKLSAIPIIIGILTILYLFIGLIKKKAKCLLPFIFVQIISVFAVAIMLIVIVICVICDTRYVVDAFIGEEIDHPDDYNFTKMLLISMLIIQLIMQMWTTRIVCVCYRYFNELQYYNERHTQL</sequence>
<dbReference type="AlphaFoldDB" id="A0A0B2V078"/>
<dbReference type="Proteomes" id="UP000031036">
    <property type="component" value="Unassembled WGS sequence"/>
</dbReference>
<keyword evidence="2 5" id="KW-0812">Transmembrane</keyword>
<organism evidence="6 7">
    <name type="scientific">Toxocara canis</name>
    <name type="common">Canine roundworm</name>
    <dbReference type="NCBI Taxonomy" id="6265"/>
    <lineage>
        <taxon>Eukaryota</taxon>
        <taxon>Metazoa</taxon>
        <taxon>Ecdysozoa</taxon>
        <taxon>Nematoda</taxon>
        <taxon>Chromadorea</taxon>
        <taxon>Rhabditida</taxon>
        <taxon>Spirurina</taxon>
        <taxon>Ascaridomorpha</taxon>
        <taxon>Ascaridoidea</taxon>
        <taxon>Toxocaridae</taxon>
        <taxon>Toxocara</taxon>
    </lineage>
</organism>
<evidence type="ECO:0000256" key="4">
    <source>
        <dbReference type="ARBA" id="ARBA00023136"/>
    </source>
</evidence>
<name>A0A0B2V078_TOXCA</name>
<dbReference type="GO" id="GO:0005765">
    <property type="term" value="C:lysosomal membrane"/>
    <property type="evidence" value="ECO:0007669"/>
    <property type="project" value="TreeGrafter"/>
</dbReference>
<gene>
    <name evidence="6" type="ORF">Tcan_11272</name>
</gene>
<keyword evidence="4 5" id="KW-0472">Membrane</keyword>
<reference evidence="6 7" key="1">
    <citation type="submission" date="2014-11" db="EMBL/GenBank/DDBJ databases">
        <title>Genetic blueprint of the zoonotic pathogen Toxocara canis.</title>
        <authorList>
            <person name="Zhu X.-Q."/>
            <person name="Korhonen P.K."/>
            <person name="Cai H."/>
            <person name="Young N.D."/>
            <person name="Nejsum P."/>
            <person name="von Samson-Himmelstjerna G."/>
            <person name="Boag P.R."/>
            <person name="Tan P."/>
            <person name="Li Q."/>
            <person name="Min J."/>
            <person name="Yang Y."/>
            <person name="Wang X."/>
            <person name="Fang X."/>
            <person name="Hall R.S."/>
            <person name="Hofmann A."/>
            <person name="Sternberg P.W."/>
            <person name="Jex A.R."/>
            <person name="Gasser R.B."/>
        </authorList>
    </citation>
    <scope>NUCLEOTIDE SEQUENCE [LARGE SCALE GENOMIC DNA]</scope>
    <source>
        <strain evidence="6">PN_DK_2014</strain>
    </source>
</reference>
<evidence type="ECO:0000256" key="2">
    <source>
        <dbReference type="ARBA" id="ARBA00022692"/>
    </source>
</evidence>
<keyword evidence="7" id="KW-1185">Reference proteome</keyword>
<evidence type="ECO:0000256" key="3">
    <source>
        <dbReference type="ARBA" id="ARBA00022989"/>
    </source>
</evidence>
<feature type="transmembrane region" description="Helical" evidence="5">
    <location>
        <begin position="44"/>
        <end position="62"/>
    </location>
</feature>
<evidence type="ECO:0000256" key="1">
    <source>
        <dbReference type="ARBA" id="ARBA00004127"/>
    </source>
</evidence>
<feature type="non-terminal residue" evidence="6">
    <location>
        <position position="1"/>
    </location>
</feature>
<dbReference type="PANTHER" id="PTHR12479">
    <property type="entry name" value="LYSOSOMAL-ASSOCIATED TRANSMEMBRANE PROTEIN"/>
    <property type="match status" value="1"/>
</dbReference>
<comment type="caution">
    <text evidence="6">The sequence shown here is derived from an EMBL/GenBank/DDBJ whole genome shotgun (WGS) entry which is preliminary data.</text>
</comment>
<dbReference type="GO" id="GO:0012505">
    <property type="term" value="C:endomembrane system"/>
    <property type="evidence" value="ECO:0007669"/>
    <property type="project" value="UniProtKB-SubCell"/>
</dbReference>
<dbReference type="EMBL" id="JPKZ01002812">
    <property type="protein sequence ID" value="KHN74859.1"/>
    <property type="molecule type" value="Genomic_DNA"/>
</dbReference>
<feature type="transmembrane region" description="Helical" evidence="5">
    <location>
        <begin position="160"/>
        <end position="186"/>
    </location>
</feature>
<feature type="transmembrane region" description="Helical" evidence="5">
    <location>
        <begin position="82"/>
        <end position="100"/>
    </location>
</feature>